<dbReference type="EMBL" id="JADCNL010000013">
    <property type="protein sequence ID" value="KAG0455474.1"/>
    <property type="molecule type" value="Genomic_DNA"/>
</dbReference>
<feature type="repeat" description="PPR" evidence="2">
    <location>
        <begin position="426"/>
        <end position="460"/>
    </location>
</feature>
<proteinExistence type="predicted"/>
<reference evidence="3 4" key="1">
    <citation type="journal article" date="2020" name="Nat. Food">
        <title>A phased Vanilla planifolia genome enables genetic improvement of flavour and production.</title>
        <authorList>
            <person name="Hasing T."/>
            <person name="Tang H."/>
            <person name="Brym M."/>
            <person name="Khazi F."/>
            <person name="Huang T."/>
            <person name="Chambers A.H."/>
        </authorList>
    </citation>
    <scope>NUCLEOTIDE SEQUENCE [LARGE SCALE GENOMIC DNA]</scope>
    <source>
        <tissue evidence="3">Leaf</tissue>
    </source>
</reference>
<dbReference type="InterPro" id="IPR011990">
    <property type="entry name" value="TPR-like_helical_dom_sf"/>
</dbReference>
<evidence type="ECO:0000313" key="4">
    <source>
        <dbReference type="Proteomes" id="UP000636800"/>
    </source>
</evidence>
<comment type="caution">
    <text evidence="3">The sequence shown here is derived from an EMBL/GenBank/DDBJ whole genome shotgun (WGS) entry which is preliminary data.</text>
</comment>
<feature type="repeat" description="PPR" evidence="2">
    <location>
        <begin position="528"/>
        <end position="562"/>
    </location>
</feature>
<dbReference type="Pfam" id="PF13041">
    <property type="entry name" value="PPR_2"/>
    <property type="match status" value="4"/>
</dbReference>
<dbReference type="FunFam" id="1.25.40.10:FF:000242">
    <property type="entry name" value="Pentatricopeptide repeat-containing protein"/>
    <property type="match status" value="1"/>
</dbReference>
<dbReference type="NCBIfam" id="TIGR00756">
    <property type="entry name" value="PPR"/>
    <property type="match status" value="4"/>
</dbReference>
<keyword evidence="1" id="KW-0677">Repeat</keyword>
<dbReference type="PANTHER" id="PTHR47926:SF423">
    <property type="entry name" value="REPEAT-CONTAINING PROTEIN, PUTATIVE-RELATED"/>
    <property type="match status" value="1"/>
</dbReference>
<evidence type="ECO:0000256" key="2">
    <source>
        <dbReference type="PROSITE-ProRule" id="PRU00708"/>
    </source>
</evidence>
<feature type="repeat" description="PPR" evidence="2">
    <location>
        <begin position="1"/>
        <end position="28"/>
    </location>
</feature>
<dbReference type="Proteomes" id="UP000636800">
    <property type="component" value="Chromosome 13"/>
</dbReference>
<dbReference type="FunFam" id="1.25.40.10:FF:001096">
    <property type="entry name" value="Pentatricopeptide repeat-containing protein"/>
    <property type="match status" value="1"/>
</dbReference>
<dbReference type="GO" id="GO:0009451">
    <property type="term" value="P:RNA modification"/>
    <property type="evidence" value="ECO:0007669"/>
    <property type="project" value="InterPro"/>
</dbReference>
<evidence type="ECO:0008006" key="5">
    <source>
        <dbReference type="Google" id="ProtNLM"/>
    </source>
</evidence>
<sequence>MISALCRSGLVEEGWAMLERMRVDGINPTSFTFGPILSSLSLHPQALQGIQLQSLIIKSGMLSSDPFSATALLDFYGRNGKVVDAVKLFEEIPEPTIVTWNCIIYACAQCGFVDYSMLFFREFMRTRLERTDSTFVSILSALRSLNYSYFLEQVHGLTVKSFFGSFLLVANALMNAYCNCFPLNSAERLFILLPTKDLVTWNTFLTCMAKKESLDKVLEFFCRICTEGFSPNETTFTVVLGACTVIGLKKCGEFVHAKAVKLNWSSDAIVGSSLVELYGKCHEFDMAVAAFRDISNKNVVTWNALISGSTNERAVSPCLVFFKEMMVSGLRPNESTFSSVLKSASTSDLKQLHSLIIRAGYDSNDYVSSSIIASYAAHGLISDALICANLVTENLVSSSNAIAGIYNRSGEFKLAEELVSRQEDPDNMSWNILLTANVRNGKYLEAFQLFKRMQESAFLLDNYTAVSLLSICTRINGLDLGCTLHGLILKTNAGCSDVFVQNVLMDMYAKCGSLACSLSLFDEMPERNLVSWTVLISGLGLHGRCVEAVQVFQQMQQEGFVPDGVAFSAILSACRHGGLVEEGMRIFNRMGCVYGVEPEMNHCLCIVDLLCGFGRLKEARVVIDEMKFQPNAMIWRLFLQGCKKYSLV</sequence>
<dbReference type="PANTHER" id="PTHR47926">
    <property type="entry name" value="PENTATRICOPEPTIDE REPEAT-CONTAINING PROTEIN"/>
    <property type="match status" value="1"/>
</dbReference>
<dbReference type="Gene3D" id="1.25.40.10">
    <property type="entry name" value="Tetratricopeptide repeat domain"/>
    <property type="match status" value="6"/>
</dbReference>
<evidence type="ECO:0000313" key="3">
    <source>
        <dbReference type="EMBL" id="KAG0455474.1"/>
    </source>
</evidence>
<dbReference type="Pfam" id="PF01535">
    <property type="entry name" value="PPR"/>
    <property type="match status" value="3"/>
</dbReference>
<feature type="repeat" description="PPR" evidence="2">
    <location>
        <begin position="65"/>
        <end position="99"/>
    </location>
</feature>
<dbReference type="GO" id="GO:0003723">
    <property type="term" value="F:RNA binding"/>
    <property type="evidence" value="ECO:0007669"/>
    <property type="project" value="InterPro"/>
</dbReference>
<feature type="repeat" description="PPR" evidence="2">
    <location>
        <begin position="497"/>
        <end position="527"/>
    </location>
</feature>
<protein>
    <recommendedName>
        <fullName evidence="5">Pentatricopeptide repeat-containing protein</fullName>
    </recommendedName>
</protein>
<organism evidence="3 4">
    <name type="scientific">Vanilla planifolia</name>
    <name type="common">Vanilla</name>
    <dbReference type="NCBI Taxonomy" id="51239"/>
    <lineage>
        <taxon>Eukaryota</taxon>
        <taxon>Viridiplantae</taxon>
        <taxon>Streptophyta</taxon>
        <taxon>Embryophyta</taxon>
        <taxon>Tracheophyta</taxon>
        <taxon>Spermatophyta</taxon>
        <taxon>Magnoliopsida</taxon>
        <taxon>Liliopsida</taxon>
        <taxon>Asparagales</taxon>
        <taxon>Orchidaceae</taxon>
        <taxon>Vanilloideae</taxon>
        <taxon>Vanilleae</taxon>
        <taxon>Vanilla</taxon>
    </lineage>
</organism>
<dbReference type="AlphaFoldDB" id="A0A835PPN2"/>
<feature type="repeat" description="PPR" evidence="2">
    <location>
        <begin position="298"/>
        <end position="332"/>
    </location>
</feature>
<accession>A0A835PPN2</accession>
<gene>
    <name evidence="3" type="ORF">HPP92_024766</name>
</gene>
<dbReference type="PROSITE" id="PS51375">
    <property type="entry name" value="PPR"/>
    <property type="match status" value="7"/>
</dbReference>
<keyword evidence="4" id="KW-1185">Reference proteome</keyword>
<evidence type="ECO:0000256" key="1">
    <source>
        <dbReference type="ARBA" id="ARBA00022737"/>
    </source>
</evidence>
<dbReference type="InterPro" id="IPR002885">
    <property type="entry name" value="PPR_rpt"/>
</dbReference>
<name>A0A835PPN2_VANPL</name>
<feature type="repeat" description="PPR" evidence="2">
    <location>
        <begin position="197"/>
        <end position="231"/>
    </location>
</feature>
<dbReference type="InterPro" id="IPR046960">
    <property type="entry name" value="PPR_At4g14850-like_plant"/>
</dbReference>